<keyword evidence="2" id="KW-1185">Reference proteome</keyword>
<dbReference type="GO" id="GO:0048513">
    <property type="term" value="P:animal organ development"/>
    <property type="evidence" value="ECO:0007669"/>
    <property type="project" value="TreeGrafter"/>
</dbReference>
<comment type="caution">
    <text evidence="1">The sequence shown here is derived from an EMBL/GenBank/DDBJ whole genome shotgun (WGS) entry which is preliminary data.</text>
</comment>
<sequence length="121" mass="13124">MLVYMALNSCLSSPVHHEGGESCELGSRLLAISTDVSTAKLLAAIKNVLEMLQRKAEILQQTEEMSRKLEASCVSQMPASFLEVLPIPEDLIPQAIGRQCSNILRASTVGGILSIKLDRSE</sequence>
<organism evidence="1 2">
    <name type="scientific">Fasciolopsis buskii</name>
    <dbReference type="NCBI Taxonomy" id="27845"/>
    <lineage>
        <taxon>Eukaryota</taxon>
        <taxon>Metazoa</taxon>
        <taxon>Spiralia</taxon>
        <taxon>Lophotrochozoa</taxon>
        <taxon>Platyhelminthes</taxon>
        <taxon>Trematoda</taxon>
        <taxon>Digenea</taxon>
        <taxon>Plagiorchiida</taxon>
        <taxon>Echinostomata</taxon>
        <taxon>Echinostomatoidea</taxon>
        <taxon>Fasciolidae</taxon>
        <taxon>Fasciolopsis</taxon>
    </lineage>
</organism>
<dbReference type="GO" id="GO:0005634">
    <property type="term" value="C:nucleus"/>
    <property type="evidence" value="ECO:0007669"/>
    <property type="project" value="TreeGrafter"/>
</dbReference>
<dbReference type="Proteomes" id="UP000728185">
    <property type="component" value="Unassembled WGS sequence"/>
</dbReference>
<dbReference type="GO" id="GO:0048170">
    <property type="term" value="P:positive regulation of long-term neuronal synaptic plasticity"/>
    <property type="evidence" value="ECO:0007669"/>
    <property type="project" value="TreeGrafter"/>
</dbReference>
<dbReference type="GO" id="GO:0045727">
    <property type="term" value="P:positive regulation of translation"/>
    <property type="evidence" value="ECO:0007669"/>
    <property type="project" value="TreeGrafter"/>
</dbReference>
<accession>A0A8E0VNR9</accession>
<dbReference type="PANTHER" id="PTHR10603">
    <property type="entry name" value="FRAGILE X MENTAL RETARDATION SYNDROME-RELATED PROTEIN"/>
    <property type="match status" value="1"/>
</dbReference>
<evidence type="ECO:0000313" key="2">
    <source>
        <dbReference type="Proteomes" id="UP000728185"/>
    </source>
</evidence>
<dbReference type="GO" id="GO:0098793">
    <property type="term" value="C:presynapse"/>
    <property type="evidence" value="ECO:0007669"/>
    <property type="project" value="GOC"/>
</dbReference>
<evidence type="ECO:0000313" key="1">
    <source>
        <dbReference type="EMBL" id="KAA0199509.1"/>
    </source>
</evidence>
<dbReference type="GO" id="GO:0043488">
    <property type="term" value="P:regulation of mRNA stability"/>
    <property type="evidence" value="ECO:0007669"/>
    <property type="project" value="TreeGrafter"/>
</dbReference>
<dbReference type="InterPro" id="IPR036612">
    <property type="entry name" value="KH_dom_type_1_sf"/>
</dbReference>
<dbReference type="Gene3D" id="3.30.1370.10">
    <property type="entry name" value="K Homology domain, type 1"/>
    <property type="match status" value="1"/>
</dbReference>
<dbReference type="PANTHER" id="PTHR10603:SF7">
    <property type="entry name" value="FRAGILE X MESSENGER RIBONUCLEOPROTEIN 1 HOMOLOG"/>
    <property type="match status" value="1"/>
</dbReference>
<reference evidence="1" key="1">
    <citation type="submission" date="2019-05" db="EMBL/GenBank/DDBJ databases">
        <title>Annotation for the trematode Fasciolopsis buski.</title>
        <authorList>
            <person name="Choi Y.-J."/>
        </authorList>
    </citation>
    <scope>NUCLEOTIDE SEQUENCE</scope>
    <source>
        <strain evidence="1">HT</strain>
        <tissue evidence="1">Whole worm</tissue>
    </source>
</reference>
<dbReference type="GO" id="GO:0051028">
    <property type="term" value="P:mRNA transport"/>
    <property type="evidence" value="ECO:0007669"/>
    <property type="project" value="TreeGrafter"/>
</dbReference>
<dbReference type="GO" id="GO:0003730">
    <property type="term" value="F:mRNA 3'-UTR binding"/>
    <property type="evidence" value="ECO:0007669"/>
    <property type="project" value="TreeGrafter"/>
</dbReference>
<name>A0A8E0VNR9_9TREM</name>
<gene>
    <name evidence="1" type="ORF">FBUS_06385</name>
</gene>
<dbReference type="OrthoDB" id="424249at2759"/>
<dbReference type="AlphaFoldDB" id="A0A8E0VNR9"/>
<dbReference type="GO" id="GO:0043005">
    <property type="term" value="C:neuron projection"/>
    <property type="evidence" value="ECO:0007669"/>
    <property type="project" value="TreeGrafter"/>
</dbReference>
<proteinExistence type="predicted"/>
<protein>
    <submittedName>
        <fullName evidence="1">Fragile X mental retardation syndrome protein 1</fullName>
    </submittedName>
</protein>
<dbReference type="GO" id="GO:0010494">
    <property type="term" value="C:cytoplasmic stress granule"/>
    <property type="evidence" value="ECO:0007669"/>
    <property type="project" value="TreeGrafter"/>
</dbReference>
<dbReference type="EMBL" id="LUCM01001082">
    <property type="protein sequence ID" value="KAA0199509.1"/>
    <property type="molecule type" value="Genomic_DNA"/>
</dbReference>
<dbReference type="GO" id="GO:0045182">
    <property type="term" value="F:translation regulator activity"/>
    <property type="evidence" value="ECO:0007669"/>
    <property type="project" value="TreeGrafter"/>
</dbReference>
<dbReference type="GO" id="GO:0099577">
    <property type="term" value="P:regulation of translation at presynapse, modulating synaptic transmission"/>
    <property type="evidence" value="ECO:0007669"/>
    <property type="project" value="TreeGrafter"/>
</dbReference>
<dbReference type="InterPro" id="IPR040148">
    <property type="entry name" value="FMR1"/>
</dbReference>